<evidence type="ECO:0000313" key="9">
    <source>
        <dbReference type="EMBL" id="KAH7519735.1"/>
    </source>
</evidence>
<dbReference type="GO" id="GO:0004722">
    <property type="term" value="F:protein serine/threonine phosphatase activity"/>
    <property type="evidence" value="ECO:0007669"/>
    <property type="project" value="InterPro"/>
</dbReference>
<keyword evidence="5" id="KW-0460">Magnesium</keyword>
<dbReference type="Gene3D" id="3.60.40.10">
    <property type="entry name" value="PPM-type phosphatase domain"/>
    <property type="match status" value="1"/>
</dbReference>
<keyword evidence="7" id="KW-0732">Signal</keyword>
<comment type="cofactor">
    <cofactor evidence="1">
        <name>Mn(2+)</name>
        <dbReference type="ChEBI" id="CHEBI:29035"/>
    </cofactor>
</comment>
<dbReference type="EMBL" id="JAEACU010000008">
    <property type="protein sequence ID" value="KAH7519735.1"/>
    <property type="molecule type" value="Genomic_DNA"/>
</dbReference>
<dbReference type="SMART" id="SM00332">
    <property type="entry name" value="PP2Cc"/>
    <property type="match status" value="1"/>
</dbReference>
<name>A0A978UXL9_ZIZJJ</name>
<protein>
    <recommendedName>
        <fullName evidence="8">PPM-type phosphatase domain-containing protein</fullName>
    </recommendedName>
</protein>
<keyword evidence="3" id="KW-0479">Metal-binding</keyword>
<dbReference type="Pfam" id="PF00481">
    <property type="entry name" value="PP2C"/>
    <property type="match status" value="1"/>
</dbReference>
<comment type="cofactor">
    <cofactor evidence="2">
        <name>Mg(2+)</name>
        <dbReference type="ChEBI" id="CHEBI:18420"/>
    </cofactor>
</comment>
<evidence type="ECO:0000256" key="3">
    <source>
        <dbReference type="ARBA" id="ARBA00022723"/>
    </source>
</evidence>
<evidence type="ECO:0000256" key="1">
    <source>
        <dbReference type="ARBA" id="ARBA00001936"/>
    </source>
</evidence>
<evidence type="ECO:0000259" key="8">
    <source>
        <dbReference type="PROSITE" id="PS51746"/>
    </source>
</evidence>
<dbReference type="Proteomes" id="UP000813462">
    <property type="component" value="Unassembled WGS sequence"/>
</dbReference>
<organism evidence="9 10">
    <name type="scientific">Ziziphus jujuba var. spinosa</name>
    <dbReference type="NCBI Taxonomy" id="714518"/>
    <lineage>
        <taxon>Eukaryota</taxon>
        <taxon>Viridiplantae</taxon>
        <taxon>Streptophyta</taxon>
        <taxon>Embryophyta</taxon>
        <taxon>Tracheophyta</taxon>
        <taxon>Spermatophyta</taxon>
        <taxon>Magnoliopsida</taxon>
        <taxon>eudicotyledons</taxon>
        <taxon>Gunneridae</taxon>
        <taxon>Pentapetalae</taxon>
        <taxon>rosids</taxon>
        <taxon>fabids</taxon>
        <taxon>Rosales</taxon>
        <taxon>Rhamnaceae</taxon>
        <taxon>Paliureae</taxon>
        <taxon>Ziziphus</taxon>
    </lineage>
</organism>
<feature type="chain" id="PRO_5038091024" description="PPM-type phosphatase domain-containing protein" evidence="7">
    <location>
        <begin position="27"/>
        <end position="460"/>
    </location>
</feature>
<dbReference type="InterPro" id="IPR001932">
    <property type="entry name" value="PPM-type_phosphatase-like_dom"/>
</dbReference>
<dbReference type="SUPFAM" id="SSF81606">
    <property type="entry name" value="PP2C-like"/>
    <property type="match status" value="1"/>
</dbReference>
<dbReference type="GO" id="GO:0046872">
    <property type="term" value="F:metal ion binding"/>
    <property type="evidence" value="ECO:0007669"/>
    <property type="project" value="UniProtKB-KW"/>
</dbReference>
<dbReference type="PROSITE" id="PS51746">
    <property type="entry name" value="PPM_2"/>
    <property type="match status" value="1"/>
</dbReference>
<sequence>MIDLQEFLWCFSLISLLLYFLQDLKNFGCMALTLNSPPSISSLPSYLSWVDQLFLVSDNQSSEDSNSRPVYEHEECPPTKLARIISQEESMKQLEDNSGMLTTTDTVNKKEKNQENEYRETDIKARLNDNHPEENEGFCSSGIKKVADEVKVAPKLRKRPSRLVLPEFSPGLEVCDKDRKLENKEYFEVEGRDFFLAGKQGRRVSMEDGHGVLVDIEGDPKQIDDLRSFGYMAYQAFFVVIDGHGGRAATDYVAENLGKNIVKAIEHVGGEDDELEQAIRGGYLLTDQEFLNQGVSSGACAASVLLKEGELHVANVGDCKVVMSRNGEADALTSDHRLTREDERLRIENSGGFVHCRNGVWRVHGSLAVSRAIGDQHLKQWVISEPEIKKLQLTSDCQFLIVASDGLWDKVDEQEAVDVVLRDNSVNSCKKLIDMSTSRGNMDDVTVMVINLQSFYRGKR</sequence>
<dbReference type="InterPro" id="IPR036457">
    <property type="entry name" value="PPM-type-like_dom_sf"/>
</dbReference>
<keyword evidence="4" id="KW-0378">Hydrolase</keyword>
<evidence type="ECO:0000256" key="2">
    <source>
        <dbReference type="ARBA" id="ARBA00001946"/>
    </source>
</evidence>
<dbReference type="CDD" id="cd00143">
    <property type="entry name" value="PP2Cc"/>
    <property type="match status" value="1"/>
</dbReference>
<dbReference type="AlphaFoldDB" id="A0A978UXL9"/>
<feature type="domain" description="PPM-type phosphatase" evidence="8">
    <location>
        <begin position="193"/>
        <end position="452"/>
    </location>
</feature>
<dbReference type="FunFam" id="3.60.40.10:FF:000079">
    <property type="entry name" value="Probable protein phosphatase 2C 74"/>
    <property type="match status" value="1"/>
</dbReference>
<comment type="caution">
    <text evidence="9">The sequence shown here is derived from an EMBL/GenBank/DDBJ whole genome shotgun (WGS) entry which is preliminary data.</text>
</comment>
<dbReference type="InterPro" id="IPR015655">
    <property type="entry name" value="PP2C"/>
</dbReference>
<feature type="signal peptide" evidence="7">
    <location>
        <begin position="1"/>
        <end position="26"/>
    </location>
</feature>
<keyword evidence="6" id="KW-0464">Manganese</keyword>
<dbReference type="PANTHER" id="PTHR47992">
    <property type="entry name" value="PROTEIN PHOSPHATASE"/>
    <property type="match status" value="1"/>
</dbReference>
<evidence type="ECO:0000256" key="4">
    <source>
        <dbReference type="ARBA" id="ARBA00022801"/>
    </source>
</evidence>
<reference evidence="9" key="1">
    <citation type="journal article" date="2021" name="Front. Plant Sci.">
        <title>Chromosome-Scale Genome Assembly for Chinese Sour Jujube and Insights Into Its Genome Evolution and Domestication Signature.</title>
        <authorList>
            <person name="Shen L.-Y."/>
            <person name="Luo H."/>
            <person name="Wang X.-L."/>
            <person name="Wang X.-M."/>
            <person name="Qiu X.-J."/>
            <person name="Liu H."/>
            <person name="Zhou S.-S."/>
            <person name="Jia K.-H."/>
            <person name="Nie S."/>
            <person name="Bao Y.-T."/>
            <person name="Zhang R.-G."/>
            <person name="Yun Q.-Z."/>
            <person name="Chai Y.-H."/>
            <person name="Lu J.-Y."/>
            <person name="Li Y."/>
            <person name="Zhao S.-W."/>
            <person name="Mao J.-F."/>
            <person name="Jia S.-G."/>
            <person name="Mao Y.-M."/>
        </authorList>
    </citation>
    <scope>NUCLEOTIDE SEQUENCE</scope>
    <source>
        <strain evidence="9">AT0</strain>
        <tissue evidence="9">Leaf</tissue>
    </source>
</reference>
<accession>A0A978UXL9</accession>
<evidence type="ECO:0000256" key="7">
    <source>
        <dbReference type="SAM" id="SignalP"/>
    </source>
</evidence>
<gene>
    <name evidence="9" type="ORF">FEM48_Zijuj08G0068800</name>
</gene>
<evidence type="ECO:0000313" key="10">
    <source>
        <dbReference type="Proteomes" id="UP000813462"/>
    </source>
</evidence>
<proteinExistence type="predicted"/>
<evidence type="ECO:0000256" key="5">
    <source>
        <dbReference type="ARBA" id="ARBA00022842"/>
    </source>
</evidence>
<evidence type="ECO:0000256" key="6">
    <source>
        <dbReference type="ARBA" id="ARBA00023211"/>
    </source>
</evidence>